<feature type="domain" description="Helicase C-terminal" evidence="13">
    <location>
        <begin position="377"/>
        <end position="544"/>
    </location>
</feature>
<dbReference type="CDD" id="cd18787">
    <property type="entry name" value="SF2_C_DEAD"/>
    <property type="match status" value="1"/>
</dbReference>
<keyword evidence="8" id="KW-0539">Nucleus</keyword>
<dbReference type="FunFam" id="3.40.50.300:FF:000168">
    <property type="entry name" value="DEAD-box ATP-dependent RNA helicase 56-like"/>
    <property type="match status" value="1"/>
</dbReference>
<dbReference type="InterPro" id="IPR001650">
    <property type="entry name" value="Helicase_C-like"/>
</dbReference>
<dbReference type="FunFam" id="3.40.50.300:FF:000111">
    <property type="entry name" value="DEAD-box ATP-dependent RNA helicase"/>
    <property type="match status" value="1"/>
</dbReference>
<evidence type="ECO:0000256" key="4">
    <source>
        <dbReference type="ARBA" id="ARBA00022801"/>
    </source>
</evidence>
<evidence type="ECO:0000256" key="10">
    <source>
        <dbReference type="ARBA" id="ARBA00059197"/>
    </source>
</evidence>
<feature type="domain" description="Helicase ATP-binding" evidence="12">
    <location>
        <begin position="117"/>
        <end position="302"/>
    </location>
</feature>
<dbReference type="Pfam" id="PF00270">
    <property type="entry name" value="DEAD"/>
    <property type="match status" value="1"/>
</dbReference>
<evidence type="ECO:0000313" key="14">
    <source>
        <dbReference type="EMBL" id="KZV47624.1"/>
    </source>
</evidence>
<dbReference type="EC" id="3.6.4.13" evidence="2"/>
<dbReference type="SMART" id="SM00490">
    <property type="entry name" value="HELICc"/>
    <property type="match status" value="1"/>
</dbReference>
<sequence length="544" mass="61992">MGDNKENDAYEEELLDYEEEDERVTDAVNAKANGESAKKGYVGIHSSGFRDFLLKPELLRAIVDSGFEHPSEGKIFLCFSLISVVNINTIQYVVMGCLEILKLLVPTASNSVQHECIPQAILGMDVICQAKSGMGKTAVFVLSTLQQIEPMAGQVAALVLCHTRELAYQACIPTKTIDLGSICHEFERFSTYLPDIKVAVFYGGVSIKIHKDLLKNECPHIVVGTPGRILGLARDKDLSLRNVRHFILDECDKMLESLDMRRDVQEIFKMTPHDKQVMMFSATLSKEIRPVCKKFMQDLNYLKTMIRIDQNLDSGHYFPHHSFHTGYRLIQMDANMLYCNISSFQPMEIYVDDEAKLTLHGLVQHYIKLSELEKNRKLNDLLDALDFNQVVIFVKSVNRAAELNKLLVECNFPSICIHSGMSQEERLTRYKGFKEGHKRILVATDLVGRGIDIERVNIVINYDMPDSADTYLHRVQERFEVDIKELPEQIDTSTYSKFDCLYDYAYAYFSIFRDSFTVCRLRAVPTSCHNADVTSKELEELPSV</sequence>
<proteinExistence type="inferred from homology"/>
<keyword evidence="4" id="KW-0378">Hydrolase</keyword>
<evidence type="ECO:0000256" key="5">
    <source>
        <dbReference type="ARBA" id="ARBA00022806"/>
    </source>
</evidence>
<evidence type="ECO:0000256" key="2">
    <source>
        <dbReference type="ARBA" id="ARBA00012552"/>
    </source>
</evidence>
<dbReference type="PROSITE" id="PS51194">
    <property type="entry name" value="HELICASE_CTER"/>
    <property type="match status" value="1"/>
</dbReference>
<dbReference type="PROSITE" id="PS51192">
    <property type="entry name" value="HELICASE_ATP_BIND_1"/>
    <property type="match status" value="1"/>
</dbReference>
<keyword evidence="7" id="KW-0694">RNA-binding</keyword>
<keyword evidence="15" id="KW-1185">Reference proteome</keyword>
<evidence type="ECO:0000256" key="9">
    <source>
        <dbReference type="ARBA" id="ARBA00038213"/>
    </source>
</evidence>
<name>A0A2Z7CSH4_9LAMI</name>
<dbReference type="CDD" id="cd17950">
    <property type="entry name" value="DEADc_DDX39"/>
    <property type="match status" value="1"/>
</dbReference>
<dbReference type="Proteomes" id="UP000250235">
    <property type="component" value="Unassembled WGS sequence"/>
</dbReference>
<dbReference type="GO" id="GO:0005524">
    <property type="term" value="F:ATP binding"/>
    <property type="evidence" value="ECO:0007669"/>
    <property type="project" value="UniProtKB-KW"/>
</dbReference>
<keyword evidence="6" id="KW-0067">ATP-binding</keyword>
<dbReference type="SMART" id="SM00487">
    <property type="entry name" value="DEXDc"/>
    <property type="match status" value="1"/>
</dbReference>
<evidence type="ECO:0000256" key="1">
    <source>
        <dbReference type="ARBA" id="ARBA00004123"/>
    </source>
</evidence>
<dbReference type="GO" id="GO:0016787">
    <property type="term" value="F:hydrolase activity"/>
    <property type="evidence" value="ECO:0007669"/>
    <property type="project" value="UniProtKB-KW"/>
</dbReference>
<dbReference type="GO" id="GO:0003723">
    <property type="term" value="F:RNA binding"/>
    <property type="evidence" value="ECO:0007669"/>
    <property type="project" value="UniProtKB-KW"/>
</dbReference>
<dbReference type="Gene3D" id="3.40.50.300">
    <property type="entry name" value="P-loop containing nucleotide triphosphate hydrolases"/>
    <property type="match status" value="2"/>
</dbReference>
<reference evidence="14 15" key="1">
    <citation type="journal article" date="2015" name="Proc. Natl. Acad. Sci. U.S.A.">
        <title>The resurrection genome of Boea hygrometrica: A blueprint for survival of dehydration.</title>
        <authorList>
            <person name="Xiao L."/>
            <person name="Yang G."/>
            <person name="Zhang L."/>
            <person name="Yang X."/>
            <person name="Zhao S."/>
            <person name="Ji Z."/>
            <person name="Zhou Q."/>
            <person name="Hu M."/>
            <person name="Wang Y."/>
            <person name="Chen M."/>
            <person name="Xu Y."/>
            <person name="Jin H."/>
            <person name="Xiao X."/>
            <person name="Hu G."/>
            <person name="Bao F."/>
            <person name="Hu Y."/>
            <person name="Wan P."/>
            <person name="Li L."/>
            <person name="Deng X."/>
            <person name="Kuang T."/>
            <person name="Xiang C."/>
            <person name="Zhu J.K."/>
            <person name="Oliver M.J."/>
            <person name="He Y."/>
        </authorList>
    </citation>
    <scope>NUCLEOTIDE SEQUENCE [LARGE SCALE GENOMIC DNA]</scope>
    <source>
        <strain evidence="15">cv. XS01</strain>
    </source>
</reference>
<dbReference type="InterPro" id="IPR027417">
    <property type="entry name" value="P-loop_NTPase"/>
</dbReference>
<keyword evidence="5 14" id="KW-0347">Helicase</keyword>
<evidence type="ECO:0000259" key="12">
    <source>
        <dbReference type="PROSITE" id="PS51192"/>
    </source>
</evidence>
<comment type="similarity">
    <text evidence="9">Belongs to the DEAD box helicase family. DECD subfamily.</text>
</comment>
<comment type="subunit">
    <text evidence="11">Interacts with ALY2 and MOS11.</text>
</comment>
<comment type="function">
    <text evidence="10">ATP-dependent RNA helicase involved in pre-mRNA splicing. Required for the export of mRNA out of the nucleus. In addition to ssRNA and dsRNA, binds dsDNA, but not ssDNA.</text>
</comment>
<dbReference type="GO" id="GO:0003724">
    <property type="term" value="F:RNA helicase activity"/>
    <property type="evidence" value="ECO:0007669"/>
    <property type="project" value="UniProtKB-EC"/>
</dbReference>
<evidence type="ECO:0000256" key="6">
    <source>
        <dbReference type="ARBA" id="ARBA00022840"/>
    </source>
</evidence>
<dbReference type="GO" id="GO:0005634">
    <property type="term" value="C:nucleus"/>
    <property type="evidence" value="ECO:0007669"/>
    <property type="project" value="UniProtKB-SubCell"/>
</dbReference>
<evidence type="ECO:0000256" key="3">
    <source>
        <dbReference type="ARBA" id="ARBA00022741"/>
    </source>
</evidence>
<evidence type="ECO:0000259" key="13">
    <source>
        <dbReference type="PROSITE" id="PS51194"/>
    </source>
</evidence>
<evidence type="ECO:0000256" key="7">
    <source>
        <dbReference type="ARBA" id="ARBA00022884"/>
    </source>
</evidence>
<dbReference type="EMBL" id="KQ995242">
    <property type="protein sequence ID" value="KZV47624.1"/>
    <property type="molecule type" value="Genomic_DNA"/>
</dbReference>
<evidence type="ECO:0000256" key="11">
    <source>
        <dbReference type="ARBA" id="ARBA00065936"/>
    </source>
</evidence>
<evidence type="ECO:0000313" key="15">
    <source>
        <dbReference type="Proteomes" id="UP000250235"/>
    </source>
</evidence>
<accession>A0A2Z7CSH4</accession>
<keyword evidence="3" id="KW-0547">Nucleotide-binding</keyword>
<comment type="subcellular location">
    <subcellularLocation>
        <location evidence="1">Nucleus</location>
    </subcellularLocation>
</comment>
<dbReference type="Pfam" id="PF00271">
    <property type="entry name" value="Helicase_C"/>
    <property type="match status" value="1"/>
</dbReference>
<dbReference type="AlphaFoldDB" id="A0A2Z7CSH4"/>
<gene>
    <name evidence="14" type="ORF">F511_14410</name>
</gene>
<dbReference type="OrthoDB" id="10265785at2759"/>
<dbReference type="InterPro" id="IPR011545">
    <property type="entry name" value="DEAD/DEAH_box_helicase_dom"/>
</dbReference>
<dbReference type="InterPro" id="IPR014001">
    <property type="entry name" value="Helicase_ATP-bd"/>
</dbReference>
<protein>
    <recommendedName>
        <fullName evidence="2">RNA helicase</fullName>
        <ecNumber evidence="2">3.6.4.13</ecNumber>
    </recommendedName>
</protein>
<dbReference type="PANTHER" id="PTHR47958">
    <property type="entry name" value="ATP-DEPENDENT RNA HELICASE DBP3"/>
    <property type="match status" value="1"/>
</dbReference>
<organism evidence="14 15">
    <name type="scientific">Dorcoceras hygrometricum</name>
    <dbReference type="NCBI Taxonomy" id="472368"/>
    <lineage>
        <taxon>Eukaryota</taxon>
        <taxon>Viridiplantae</taxon>
        <taxon>Streptophyta</taxon>
        <taxon>Embryophyta</taxon>
        <taxon>Tracheophyta</taxon>
        <taxon>Spermatophyta</taxon>
        <taxon>Magnoliopsida</taxon>
        <taxon>eudicotyledons</taxon>
        <taxon>Gunneridae</taxon>
        <taxon>Pentapetalae</taxon>
        <taxon>asterids</taxon>
        <taxon>lamiids</taxon>
        <taxon>Lamiales</taxon>
        <taxon>Gesneriaceae</taxon>
        <taxon>Didymocarpoideae</taxon>
        <taxon>Trichosporeae</taxon>
        <taxon>Loxocarpinae</taxon>
        <taxon>Dorcoceras</taxon>
    </lineage>
</organism>
<evidence type="ECO:0000256" key="8">
    <source>
        <dbReference type="ARBA" id="ARBA00023242"/>
    </source>
</evidence>
<dbReference type="SUPFAM" id="SSF52540">
    <property type="entry name" value="P-loop containing nucleoside triphosphate hydrolases"/>
    <property type="match status" value="1"/>
</dbReference>